<dbReference type="Proteomes" id="UP000094285">
    <property type="component" value="Unassembled WGS sequence"/>
</dbReference>
<dbReference type="GO" id="GO:1990023">
    <property type="term" value="C:mitotic spindle midzone"/>
    <property type="evidence" value="ECO:0007669"/>
    <property type="project" value="TreeGrafter"/>
</dbReference>
<feature type="compositionally biased region" description="Polar residues" evidence="2">
    <location>
        <begin position="208"/>
        <end position="222"/>
    </location>
</feature>
<name>A0A1E4SIB5_9ASCO</name>
<feature type="coiled-coil region" evidence="1">
    <location>
        <begin position="612"/>
        <end position="659"/>
    </location>
</feature>
<dbReference type="Pfam" id="PF03999">
    <property type="entry name" value="MAP65_ASE1"/>
    <property type="match status" value="1"/>
</dbReference>
<dbReference type="PANTHER" id="PTHR19321:SF41">
    <property type="entry name" value="FASCETTO-RELATED"/>
    <property type="match status" value="1"/>
</dbReference>
<dbReference type="GO" id="GO:0051256">
    <property type="term" value="P:mitotic spindle midzone assembly"/>
    <property type="evidence" value="ECO:0007669"/>
    <property type="project" value="TreeGrafter"/>
</dbReference>
<accession>A0A1E4SIB5</accession>
<dbReference type="OrthoDB" id="642895at2759"/>
<feature type="compositionally biased region" description="Polar residues" evidence="2">
    <location>
        <begin position="766"/>
        <end position="790"/>
    </location>
</feature>
<feature type="region of interest" description="Disordered" evidence="2">
    <location>
        <begin position="882"/>
        <end position="911"/>
    </location>
</feature>
<dbReference type="Gene3D" id="1.20.58.1520">
    <property type="match status" value="1"/>
</dbReference>
<dbReference type="InterPro" id="IPR007145">
    <property type="entry name" value="MAP65_Ase1_PRC1"/>
</dbReference>
<feature type="region of interest" description="Disordered" evidence="2">
    <location>
        <begin position="763"/>
        <end position="800"/>
    </location>
</feature>
<dbReference type="PANTHER" id="PTHR19321">
    <property type="entry name" value="PROTEIN REGULATOR OF CYTOKINESIS 1 PRC1-RELATED"/>
    <property type="match status" value="1"/>
</dbReference>
<dbReference type="GO" id="GO:0008017">
    <property type="term" value="F:microtubule binding"/>
    <property type="evidence" value="ECO:0007669"/>
    <property type="project" value="InterPro"/>
</dbReference>
<reference evidence="4" key="1">
    <citation type="submission" date="2016-05" db="EMBL/GenBank/DDBJ databases">
        <title>Comparative genomics of biotechnologically important yeasts.</title>
        <authorList>
            <consortium name="DOE Joint Genome Institute"/>
            <person name="Riley R."/>
            <person name="Haridas S."/>
            <person name="Wolfe K.H."/>
            <person name="Lopes M.R."/>
            <person name="Hittinger C.T."/>
            <person name="Goker M."/>
            <person name="Salamov A."/>
            <person name="Wisecaver J."/>
            <person name="Long T.M."/>
            <person name="Aerts A.L."/>
            <person name="Barry K."/>
            <person name="Choi C."/>
            <person name="Clum A."/>
            <person name="Coughlan A.Y."/>
            <person name="Deshpande S."/>
            <person name="Douglass A.P."/>
            <person name="Hanson S.J."/>
            <person name="Klenk H.-P."/>
            <person name="Labutti K."/>
            <person name="Lapidus A."/>
            <person name="Lindquist E."/>
            <person name="Lipzen A."/>
            <person name="Meier-Kolthoff J.P."/>
            <person name="Ohm R.A."/>
            <person name="Otillar R.P."/>
            <person name="Pangilinan J."/>
            <person name="Peng Y."/>
            <person name="Rokas A."/>
            <person name="Rosa C.A."/>
            <person name="Scheuner C."/>
            <person name="Sibirny A.A."/>
            <person name="Slot J.C."/>
            <person name="Stielow J.B."/>
            <person name="Sun H."/>
            <person name="Kurtzman C.P."/>
            <person name="Blackwell M."/>
            <person name="Grigoriev I.V."/>
            <person name="Jeffries T.W."/>
        </authorList>
    </citation>
    <scope>NUCLEOTIDE SEQUENCE [LARGE SCALE GENOMIC DNA]</scope>
    <source>
        <strain evidence="4">NRRL Y-17324</strain>
    </source>
</reference>
<evidence type="ECO:0000313" key="4">
    <source>
        <dbReference type="Proteomes" id="UP000094285"/>
    </source>
</evidence>
<dbReference type="STRING" id="984487.A0A1E4SIB5"/>
<feature type="compositionally biased region" description="Polar residues" evidence="2">
    <location>
        <begin position="882"/>
        <end position="906"/>
    </location>
</feature>
<proteinExistence type="predicted"/>
<feature type="compositionally biased region" description="Polar residues" evidence="2">
    <location>
        <begin position="1"/>
        <end position="22"/>
    </location>
</feature>
<dbReference type="GeneID" id="30981837"/>
<feature type="region of interest" description="Disordered" evidence="2">
    <location>
        <begin position="1"/>
        <end position="24"/>
    </location>
</feature>
<keyword evidence="4" id="KW-1185">Reference proteome</keyword>
<protein>
    <submittedName>
        <fullName evidence="3">Uncharacterized protein</fullName>
    </submittedName>
</protein>
<dbReference type="RefSeq" id="XP_020064380.1">
    <property type="nucleotide sequence ID" value="XM_020207700.1"/>
</dbReference>
<dbReference type="GO" id="GO:0005737">
    <property type="term" value="C:cytoplasm"/>
    <property type="evidence" value="ECO:0007669"/>
    <property type="project" value="TreeGrafter"/>
</dbReference>
<sequence>MAIDGATTNPMRWSTDALSSNEPMMKDPEIMDTLDIESNIAGQIGTSKEVDLERTVHKDAVPQDAEMKDPPMVNGQNSVSGPGDVSMAQFDMISSNISDTICKMTEIYNQVGFSESEISVKKSEIFIVISETIANFTSKLQREKCTIENECEWLRQHIKIILAMINDSNGELTLSSLDRGVVFVNQQLYEEGYTHQLREKQANRSNTFYNTSPFNIESSSSDGEQEEYQDPNRKIPKLSLLQIKSKLNCIFLEVLRAFVVPFKRLVLSASTYKEQLDIIGEMYSSNPNLALIKDLPDREELELYSNLIDNFEITLKSLKLEKGVDQFMHVNGGRDHTFIISSPRKLRNNHTEEINPATHETPTRIQSQQDDPLIVLKDINYQLIRAIRSLKYTKITDDIIHSIRCEIDFCNKEISKRSEQVIKIIESCLSNIKLLCLTNDQIIEIQKQYDISTTSESISNEGYFDIDTLTFIKQDPKNFGLKEEHINYLNRFCNILNRKKDNKQKKYDTYVKSCTELWKKFDEKTEYVEQFLAANNSLSDVSILNFKIELNQLIIKRSKYIEKFIYDSRKEIETYWDNMFYTTEERKAFKFYENSYKDQDQVDIDINQSGINDDKELILLEHEQELEKLKLEYSEKEKILQLNNQLQALLKDQEFLRESSKDSSRLLSKNSCKILLNEEKLRKKIHKQLPRVIDSLKNEIRVYNLERNTLLKINGTDFYQRVSSIETEVLSKSRSARAKPGLVAQSSPTKLGNRVNKASPVKVTKSPFTSSIQRSAPIGTQRSSQISPQPAKQRPFLSRSNNKINPTAIKLTNVFSGSIASNSTVTSLESPIRFNSASTRDRMMTHLQPLNNPLVPQEFKSTHIYDDNDTLKISTFNRSKVSPLGVNNPNRMNSARSPGIGNQSSPKHGYEKENFSFDVSSAKIQEKSNQISSSRRLSIGTCDSSTLIGDDYQTWRDEQIKQFNV</sequence>
<evidence type="ECO:0000313" key="3">
    <source>
        <dbReference type="EMBL" id="ODV79258.1"/>
    </source>
</evidence>
<dbReference type="AlphaFoldDB" id="A0A1E4SIB5"/>
<feature type="region of interest" description="Disordered" evidence="2">
    <location>
        <begin position="208"/>
        <end position="229"/>
    </location>
</feature>
<keyword evidence="1" id="KW-0175">Coiled coil</keyword>
<evidence type="ECO:0000256" key="2">
    <source>
        <dbReference type="SAM" id="MobiDB-lite"/>
    </source>
</evidence>
<dbReference type="EMBL" id="KV453912">
    <property type="protein sequence ID" value="ODV79258.1"/>
    <property type="molecule type" value="Genomic_DNA"/>
</dbReference>
<organism evidence="3 4">
    <name type="scientific">Suhomyces tanzawaensis NRRL Y-17324</name>
    <dbReference type="NCBI Taxonomy" id="984487"/>
    <lineage>
        <taxon>Eukaryota</taxon>
        <taxon>Fungi</taxon>
        <taxon>Dikarya</taxon>
        <taxon>Ascomycota</taxon>
        <taxon>Saccharomycotina</taxon>
        <taxon>Pichiomycetes</taxon>
        <taxon>Debaryomycetaceae</taxon>
        <taxon>Suhomyces</taxon>
    </lineage>
</organism>
<gene>
    <name evidence="3" type="ORF">CANTADRAFT_26241</name>
</gene>
<evidence type="ECO:0000256" key="1">
    <source>
        <dbReference type="SAM" id="Coils"/>
    </source>
</evidence>